<feature type="region of interest" description="Disordered" evidence="2">
    <location>
        <begin position="559"/>
        <end position="602"/>
    </location>
</feature>
<reference evidence="4" key="1">
    <citation type="journal article" date="2023" name="Mol. Phylogenet. Evol.">
        <title>Genome-scale phylogeny and comparative genomics of the fungal order Sordariales.</title>
        <authorList>
            <person name="Hensen N."/>
            <person name="Bonometti L."/>
            <person name="Westerberg I."/>
            <person name="Brannstrom I.O."/>
            <person name="Guillou S."/>
            <person name="Cros-Aarteil S."/>
            <person name="Calhoun S."/>
            <person name="Haridas S."/>
            <person name="Kuo A."/>
            <person name="Mondo S."/>
            <person name="Pangilinan J."/>
            <person name="Riley R."/>
            <person name="LaButti K."/>
            <person name="Andreopoulos B."/>
            <person name="Lipzen A."/>
            <person name="Chen C."/>
            <person name="Yan M."/>
            <person name="Daum C."/>
            <person name="Ng V."/>
            <person name="Clum A."/>
            <person name="Steindorff A."/>
            <person name="Ohm R.A."/>
            <person name="Martin F."/>
            <person name="Silar P."/>
            <person name="Natvig D.O."/>
            <person name="Lalanne C."/>
            <person name="Gautier V."/>
            <person name="Ament-Velasquez S.L."/>
            <person name="Kruys A."/>
            <person name="Hutchinson M.I."/>
            <person name="Powell A.J."/>
            <person name="Barry K."/>
            <person name="Miller A.N."/>
            <person name="Grigoriev I.V."/>
            <person name="Debuchy R."/>
            <person name="Gladieux P."/>
            <person name="Hiltunen Thoren M."/>
            <person name="Johannesson H."/>
        </authorList>
    </citation>
    <scope>NUCLEOTIDE SEQUENCE</scope>
    <source>
        <strain evidence="4">CBS 958.72</strain>
    </source>
</reference>
<dbReference type="Proteomes" id="UP001287356">
    <property type="component" value="Unassembled WGS sequence"/>
</dbReference>
<comment type="similarity">
    <text evidence="1">Belongs to the asteroid family.</text>
</comment>
<organism evidence="4 5">
    <name type="scientific">Lasiosphaeria ovina</name>
    <dbReference type="NCBI Taxonomy" id="92902"/>
    <lineage>
        <taxon>Eukaryota</taxon>
        <taxon>Fungi</taxon>
        <taxon>Dikarya</taxon>
        <taxon>Ascomycota</taxon>
        <taxon>Pezizomycotina</taxon>
        <taxon>Sordariomycetes</taxon>
        <taxon>Sordariomycetidae</taxon>
        <taxon>Sordariales</taxon>
        <taxon>Lasiosphaeriaceae</taxon>
        <taxon>Lasiosphaeria</taxon>
    </lineage>
</organism>
<evidence type="ECO:0000259" key="3">
    <source>
        <dbReference type="Pfam" id="PF12813"/>
    </source>
</evidence>
<dbReference type="InterPro" id="IPR039436">
    <property type="entry name" value="Asteroid_dom"/>
</dbReference>
<accession>A0AAE0K2S2</accession>
<feature type="compositionally biased region" description="Polar residues" evidence="2">
    <location>
        <begin position="582"/>
        <end position="595"/>
    </location>
</feature>
<keyword evidence="5" id="KW-1185">Reference proteome</keyword>
<evidence type="ECO:0000256" key="1">
    <source>
        <dbReference type="ARBA" id="ARBA00007398"/>
    </source>
</evidence>
<evidence type="ECO:0000313" key="4">
    <source>
        <dbReference type="EMBL" id="KAK3369048.1"/>
    </source>
</evidence>
<proteinExistence type="inferred from homology"/>
<dbReference type="PANTHER" id="PTHR15665">
    <property type="entry name" value="ASTEROID PROTEIN"/>
    <property type="match status" value="1"/>
</dbReference>
<dbReference type="Pfam" id="PF12813">
    <property type="entry name" value="XPG_I_2"/>
    <property type="match status" value="1"/>
</dbReference>
<feature type="region of interest" description="Disordered" evidence="2">
    <location>
        <begin position="315"/>
        <end position="337"/>
    </location>
</feature>
<reference evidence="4" key="2">
    <citation type="submission" date="2023-06" db="EMBL/GenBank/DDBJ databases">
        <authorList>
            <consortium name="Lawrence Berkeley National Laboratory"/>
            <person name="Haridas S."/>
            <person name="Hensen N."/>
            <person name="Bonometti L."/>
            <person name="Westerberg I."/>
            <person name="Brannstrom I.O."/>
            <person name="Guillou S."/>
            <person name="Cros-Aarteil S."/>
            <person name="Calhoun S."/>
            <person name="Kuo A."/>
            <person name="Mondo S."/>
            <person name="Pangilinan J."/>
            <person name="Riley R."/>
            <person name="Labutti K."/>
            <person name="Andreopoulos B."/>
            <person name="Lipzen A."/>
            <person name="Chen C."/>
            <person name="Yanf M."/>
            <person name="Daum C."/>
            <person name="Ng V."/>
            <person name="Clum A."/>
            <person name="Steindorff A."/>
            <person name="Ohm R."/>
            <person name="Martin F."/>
            <person name="Silar P."/>
            <person name="Natvig D."/>
            <person name="Lalanne C."/>
            <person name="Gautier V."/>
            <person name="Ament-Velasquez S.L."/>
            <person name="Kruys A."/>
            <person name="Hutchinson M.I."/>
            <person name="Powell A.J."/>
            <person name="Barry K."/>
            <person name="Miller A.N."/>
            <person name="Grigoriev I.V."/>
            <person name="Debuchy R."/>
            <person name="Gladieux P."/>
            <person name="Thoren M.H."/>
            <person name="Johannesson H."/>
        </authorList>
    </citation>
    <scope>NUCLEOTIDE SEQUENCE</scope>
    <source>
        <strain evidence="4">CBS 958.72</strain>
    </source>
</reference>
<dbReference type="InterPro" id="IPR026832">
    <property type="entry name" value="Asteroid"/>
</dbReference>
<dbReference type="Gene3D" id="3.40.50.1010">
    <property type="entry name" value="5'-nuclease"/>
    <property type="match status" value="1"/>
</dbReference>
<dbReference type="AlphaFoldDB" id="A0AAE0K2S2"/>
<dbReference type="EMBL" id="JAULSN010000006">
    <property type="protein sequence ID" value="KAK3369048.1"/>
    <property type="molecule type" value="Genomic_DNA"/>
</dbReference>
<gene>
    <name evidence="4" type="ORF">B0T24DRAFT_350877</name>
</gene>
<evidence type="ECO:0000313" key="5">
    <source>
        <dbReference type="Proteomes" id="UP001287356"/>
    </source>
</evidence>
<evidence type="ECO:0000256" key="2">
    <source>
        <dbReference type="SAM" id="MobiDB-lite"/>
    </source>
</evidence>
<protein>
    <submittedName>
        <fullName evidence="4">XPG domain containing-domain-containing protein</fullName>
    </submittedName>
</protein>
<sequence>MGVPHLRRHLEPYAQKGVIEPCNVVIDGPALAYHTLALCLRGTQKSSPSEQPSYGVLGYTTVAWLDEIQASGLTVSAIYFDGFLPQSKYHERQQRVLRNSQDLSKYHQAYLNGVPKERPHATTEPPQVLFPQSLGVDKTKSKAPDPPFFVPAIIEYLRNHAVYSSLTAVVPGEADGFCAEYVRLNGGAVITSDSDLLVSALGPRGSAIFLGDIEKGAESEGLVASQYCGPDICQRLSIEHGDGLCRLAFELTMEPTLSMSEIIRNTKMGVAAADFPEDYSLFLAKYSTPELGSSLKPDYEIHLDPRVSEIALRCLPGPENKDTSSKNGQTEPESDDNDLQMYLPLLLDSPSRTSAWEASKSVRQLAYALLQSVKAAPIPIVSEVKRLQSVSLGAPLEIPRLSSIDKHGTALLAMVSKIRHVVGKSELVWVVLSILQDVVLTIDQGKTSTPLSVQLLRLDAARKLDEGSWEFLHFLAQVQATCYSLRMLQQILNFTKHHTHELSSAMSEVSQCLSALPPLGRFPSVRDFAETLARIRAMGGLSCLATICADDEELLPYLRKPDPSPQAVKPAKISTKNKRKATSQGGSARPRSSNLFDLLDDE</sequence>
<name>A0AAE0K2S2_9PEZI</name>
<comment type="caution">
    <text evidence="4">The sequence shown here is derived from an EMBL/GenBank/DDBJ whole genome shotgun (WGS) entry which is preliminary data.</text>
</comment>
<dbReference type="SUPFAM" id="SSF88723">
    <property type="entry name" value="PIN domain-like"/>
    <property type="match status" value="1"/>
</dbReference>
<feature type="domain" description="Asteroid" evidence="3">
    <location>
        <begin position="146"/>
        <end position="396"/>
    </location>
</feature>
<dbReference type="PANTHER" id="PTHR15665:SF1">
    <property type="entry name" value="PROTEIN ASTEROID HOMOLOG 1"/>
    <property type="match status" value="1"/>
</dbReference>
<dbReference type="InterPro" id="IPR029060">
    <property type="entry name" value="PIN-like_dom_sf"/>
</dbReference>